<dbReference type="eggNOG" id="COG0845">
    <property type="taxonomic scope" value="Bacteria"/>
</dbReference>
<dbReference type="AlphaFoldDB" id="Q316E3"/>
<comment type="similarity">
    <text evidence="2">Belongs to the membrane fusion protein (MFP) (TC 8.A.1) family.</text>
</comment>
<evidence type="ECO:0000313" key="8">
    <source>
        <dbReference type="EMBL" id="ABB37203.2"/>
    </source>
</evidence>
<dbReference type="GO" id="GO:0022857">
    <property type="term" value="F:transmembrane transporter activity"/>
    <property type="evidence" value="ECO:0007669"/>
    <property type="project" value="InterPro"/>
</dbReference>
<dbReference type="InterPro" id="IPR058625">
    <property type="entry name" value="MdtA-like_BSH"/>
</dbReference>
<evidence type="ECO:0000313" key="9">
    <source>
        <dbReference type="Proteomes" id="UP000002710"/>
    </source>
</evidence>
<feature type="domain" description="Multidrug resistance protein MdtA-like barrel-sandwich hybrid" evidence="5">
    <location>
        <begin position="81"/>
        <end position="213"/>
    </location>
</feature>
<evidence type="ECO:0000259" key="6">
    <source>
        <dbReference type="Pfam" id="PF25944"/>
    </source>
</evidence>
<keyword evidence="9" id="KW-1185">Reference proteome</keyword>
<dbReference type="NCBIfam" id="TIGR01730">
    <property type="entry name" value="RND_mfp"/>
    <property type="match status" value="1"/>
</dbReference>
<evidence type="ECO:0000256" key="4">
    <source>
        <dbReference type="SAM" id="Phobius"/>
    </source>
</evidence>
<reference evidence="8 9" key="1">
    <citation type="journal article" date="2011" name="J. Bacteriol.">
        <title>Complete genome sequence and updated annotation of Desulfovibrio alaskensis G20.</title>
        <authorList>
            <person name="Hauser L.J."/>
            <person name="Land M.L."/>
            <person name="Brown S.D."/>
            <person name="Larimer F."/>
            <person name="Keller K.L."/>
            <person name="Rapp-Giles B.J."/>
            <person name="Price M.N."/>
            <person name="Lin M."/>
            <person name="Bruce D.C."/>
            <person name="Detter J.C."/>
            <person name="Tapia R."/>
            <person name="Han C.S."/>
            <person name="Goodwin L.A."/>
            <person name="Cheng J.F."/>
            <person name="Pitluck S."/>
            <person name="Copeland A."/>
            <person name="Lucas S."/>
            <person name="Nolan M."/>
            <person name="Lapidus A.L."/>
            <person name="Palumbo A.V."/>
            <person name="Wall J.D."/>
        </authorList>
    </citation>
    <scope>NUCLEOTIDE SEQUENCE [LARGE SCALE GENOMIC DNA]</scope>
    <source>
        <strain evidence="9">ATCC BAA 1058 / DSM 17464 / G20</strain>
    </source>
</reference>
<dbReference type="Pfam" id="PF25944">
    <property type="entry name" value="Beta-barrel_RND"/>
    <property type="match status" value="1"/>
</dbReference>
<dbReference type="Gene3D" id="2.40.30.170">
    <property type="match status" value="1"/>
</dbReference>
<dbReference type="PANTHER" id="PTHR30158">
    <property type="entry name" value="ACRA/E-RELATED COMPONENT OF DRUG EFFLUX TRANSPORTER"/>
    <property type="match status" value="1"/>
</dbReference>
<dbReference type="Gene3D" id="1.10.287.470">
    <property type="entry name" value="Helix hairpin bin"/>
    <property type="match status" value="1"/>
</dbReference>
<sequence>MHNHCHLRSGHPAPATSRTVHVSAVFTASVLLWFTVLATFAYAAPGAGAQGPAPAVTVEKVQVKDANPPQAYVGRVEAIQAVDLQPRVEGYLTAVNVTEGGMVNAGDVLFVIEQTTYRARVNADAAAVDKAQASLDRAEKYLKRLRSTRKSGVAAADMDAAVSDQLQAKAQLQEAMAALEQSRLNLGYTTITAPIHGRIGRVQVTKGNLVTPSTGALARIVQVDPIRVVFSLNEQDYLAMSRQVSPLPSGEVSFSDVVVPRLRLSDGTVYPAQGRIDFVDNEIDARTGTIAVRAVFDNPGQLLLPGGYVTVELTKAAAKPRPVVPQAAVQEDKDGRFVLVVGEGNVVSVRRIVTGATVGASWVVEDGLQGGETIIVHGLQKARVGQPVEPKLDATRGQE</sequence>
<comment type="subcellular location">
    <subcellularLocation>
        <location evidence="1">Cell envelope</location>
    </subcellularLocation>
</comment>
<dbReference type="GO" id="GO:0030313">
    <property type="term" value="C:cell envelope"/>
    <property type="evidence" value="ECO:0007669"/>
    <property type="project" value="UniProtKB-SubCell"/>
</dbReference>
<dbReference type="SUPFAM" id="SSF111369">
    <property type="entry name" value="HlyD-like secretion proteins"/>
    <property type="match status" value="1"/>
</dbReference>
<proteinExistence type="inferred from homology"/>
<dbReference type="InterPro" id="IPR058626">
    <property type="entry name" value="MdtA-like_b-barrel"/>
</dbReference>
<feature type="transmembrane region" description="Helical" evidence="4">
    <location>
        <begin position="20"/>
        <end position="44"/>
    </location>
</feature>
<keyword evidence="3" id="KW-0175">Coiled coil</keyword>
<gene>
    <name evidence="8" type="ordered locus">Dde_0402</name>
</gene>
<evidence type="ECO:0000256" key="2">
    <source>
        <dbReference type="ARBA" id="ARBA00009477"/>
    </source>
</evidence>
<dbReference type="EMBL" id="CP000112">
    <property type="protein sequence ID" value="ABB37203.2"/>
    <property type="molecule type" value="Genomic_DNA"/>
</dbReference>
<dbReference type="GO" id="GO:0005886">
    <property type="term" value="C:plasma membrane"/>
    <property type="evidence" value="ECO:0007669"/>
    <property type="project" value="TreeGrafter"/>
</dbReference>
<feature type="domain" description="Multidrug resistance protein MdtA-like C-terminal permuted SH3" evidence="7">
    <location>
        <begin position="323"/>
        <end position="381"/>
    </location>
</feature>
<dbReference type="Gene3D" id="2.40.420.20">
    <property type="match status" value="1"/>
</dbReference>
<dbReference type="Pfam" id="PF25917">
    <property type="entry name" value="BSH_RND"/>
    <property type="match status" value="1"/>
</dbReference>
<feature type="domain" description="Multidrug resistance protein MdtA-like beta-barrel" evidence="6">
    <location>
        <begin position="225"/>
        <end position="314"/>
    </location>
</feature>
<dbReference type="Proteomes" id="UP000002710">
    <property type="component" value="Chromosome"/>
</dbReference>
<dbReference type="InterPro" id="IPR058627">
    <property type="entry name" value="MdtA-like_C"/>
</dbReference>
<dbReference type="GO" id="GO:0046677">
    <property type="term" value="P:response to antibiotic"/>
    <property type="evidence" value="ECO:0007669"/>
    <property type="project" value="TreeGrafter"/>
</dbReference>
<keyword evidence="4" id="KW-0472">Membrane</keyword>
<dbReference type="STRING" id="207559.Dde_0402"/>
<name>Q316E3_OLEA2</name>
<evidence type="ECO:0000259" key="5">
    <source>
        <dbReference type="Pfam" id="PF25917"/>
    </source>
</evidence>
<dbReference type="KEGG" id="dde:Dde_0402"/>
<organism evidence="8 9">
    <name type="scientific">Oleidesulfovibrio alaskensis (strain ATCC BAA-1058 / DSM 17464 / G20)</name>
    <name type="common">Desulfovibrio alaskensis</name>
    <dbReference type="NCBI Taxonomy" id="207559"/>
    <lineage>
        <taxon>Bacteria</taxon>
        <taxon>Pseudomonadati</taxon>
        <taxon>Thermodesulfobacteriota</taxon>
        <taxon>Desulfovibrionia</taxon>
        <taxon>Desulfovibrionales</taxon>
        <taxon>Desulfovibrionaceae</taxon>
        <taxon>Oleidesulfovibrio</taxon>
    </lineage>
</organism>
<evidence type="ECO:0000259" key="7">
    <source>
        <dbReference type="Pfam" id="PF25967"/>
    </source>
</evidence>
<keyword evidence="4" id="KW-0812">Transmembrane</keyword>
<evidence type="ECO:0000256" key="1">
    <source>
        <dbReference type="ARBA" id="ARBA00004196"/>
    </source>
</evidence>
<dbReference type="Pfam" id="PF25967">
    <property type="entry name" value="RND-MFP_C"/>
    <property type="match status" value="1"/>
</dbReference>
<dbReference type="Gene3D" id="2.40.50.100">
    <property type="match status" value="1"/>
</dbReference>
<keyword evidence="4" id="KW-1133">Transmembrane helix</keyword>
<evidence type="ECO:0000256" key="3">
    <source>
        <dbReference type="SAM" id="Coils"/>
    </source>
</evidence>
<dbReference type="HOGENOM" id="CLU_018816_2_1_7"/>
<dbReference type="FunFam" id="2.40.420.20:FF:000001">
    <property type="entry name" value="Efflux RND transporter periplasmic adaptor subunit"/>
    <property type="match status" value="1"/>
</dbReference>
<protein>
    <submittedName>
        <fullName evidence="8">Efflux transporter, RND family, MFP subunit</fullName>
    </submittedName>
</protein>
<dbReference type="RefSeq" id="WP_011366538.1">
    <property type="nucleotide sequence ID" value="NC_007519.1"/>
</dbReference>
<feature type="coiled-coil region" evidence="3">
    <location>
        <begin position="128"/>
        <end position="182"/>
    </location>
</feature>
<dbReference type="InterPro" id="IPR006143">
    <property type="entry name" value="RND_pump_MFP"/>
</dbReference>
<accession>Q316E3</accession>